<keyword evidence="3 6" id="KW-0479">Metal-binding</keyword>
<proteinExistence type="inferred from homology"/>
<dbReference type="PANTHER" id="PTHR24302">
    <property type="entry name" value="CYTOCHROME P450 FAMILY 3"/>
    <property type="match status" value="1"/>
</dbReference>
<keyword evidence="4" id="KW-0560">Oxidoreductase</keyword>
<dbReference type="Gene3D" id="1.10.630.10">
    <property type="entry name" value="Cytochrome P450"/>
    <property type="match status" value="1"/>
</dbReference>
<gene>
    <name evidence="7" type="ORF">GH741_14120</name>
</gene>
<evidence type="ECO:0000313" key="7">
    <source>
        <dbReference type="EMBL" id="MRH43810.1"/>
    </source>
</evidence>
<comment type="caution">
    <text evidence="7">The sequence shown here is derived from an EMBL/GenBank/DDBJ whole genome shotgun (WGS) entry which is preliminary data.</text>
</comment>
<dbReference type="SUPFAM" id="SSF48264">
    <property type="entry name" value="Cytochrome P450"/>
    <property type="match status" value="1"/>
</dbReference>
<dbReference type="GO" id="GO:0004497">
    <property type="term" value="F:monooxygenase activity"/>
    <property type="evidence" value="ECO:0007669"/>
    <property type="project" value="InterPro"/>
</dbReference>
<dbReference type="Pfam" id="PF00067">
    <property type="entry name" value="p450"/>
    <property type="match status" value="1"/>
</dbReference>
<dbReference type="EMBL" id="WJNG01000011">
    <property type="protein sequence ID" value="MRH43810.1"/>
    <property type="molecule type" value="Genomic_DNA"/>
</dbReference>
<dbReference type="InterPro" id="IPR050705">
    <property type="entry name" value="Cytochrome_P450_3A"/>
</dbReference>
<dbReference type="InterPro" id="IPR001128">
    <property type="entry name" value="Cyt_P450"/>
</dbReference>
<name>A0A6A8DF02_9BACI</name>
<reference evidence="7" key="1">
    <citation type="submission" date="2019-11" db="EMBL/GenBank/DDBJ databases">
        <authorList>
            <person name="Li J."/>
        </authorList>
    </citation>
    <scope>NUCLEOTIDE SEQUENCE</scope>
    <source>
        <strain evidence="7">B6B</strain>
    </source>
</reference>
<accession>A0A6A8DF02</accession>
<evidence type="ECO:0000256" key="6">
    <source>
        <dbReference type="PIRSR" id="PIRSR602401-1"/>
    </source>
</evidence>
<comment type="similarity">
    <text evidence="1">Belongs to the cytochrome P450 family.</text>
</comment>
<dbReference type="GO" id="GO:0016705">
    <property type="term" value="F:oxidoreductase activity, acting on paired donors, with incorporation or reduction of molecular oxygen"/>
    <property type="evidence" value="ECO:0007669"/>
    <property type="project" value="InterPro"/>
</dbReference>
<sequence length="418" mass="48300">MSLNERIPHDKSLDNSLALIQEGYLFISNRVERYHSDIFEARLMGQNVICMSGAEAAKIFYDDEKFQRKGAAPKRVQKTLFGQNAIQSMDGEEHIHRKLLFMSLMTPPKQDRLAKLVLEQWMACIPEWEQAEQIVLLEEAKDILCRVACQWAGVPIEETEVKERADDFISMIYAFGAVGPQHWKGRRARTRTENWIREIIENVRNESIKAEHGSALHEMAFHKKLDGNQLDAQMAAIELINVLRPIVAIATFITYAALALQEHPEYQSILEVEDENNYERFAQEVRRYYPFGPFVGARVRKGFIWKDCKFKEGMLVLLDLYGTNHDVRLWDNPNQFRPERFKEWKGSLFDFIPQGGGDPAKGHRCPGEGITVEVMKVSLNFLVNKIEFEVPNQDMNYSLDEMPTLPKSGFIMSDIKRK</sequence>
<evidence type="ECO:0000256" key="3">
    <source>
        <dbReference type="ARBA" id="ARBA00022723"/>
    </source>
</evidence>
<dbReference type="Proteomes" id="UP000799092">
    <property type="component" value="Unassembled WGS sequence"/>
</dbReference>
<evidence type="ECO:0000256" key="2">
    <source>
        <dbReference type="ARBA" id="ARBA00022617"/>
    </source>
</evidence>
<protein>
    <submittedName>
        <fullName evidence="7">Cytochrome P450</fullName>
    </submittedName>
</protein>
<evidence type="ECO:0000256" key="5">
    <source>
        <dbReference type="ARBA" id="ARBA00023004"/>
    </source>
</evidence>
<dbReference type="CDD" id="cd11067">
    <property type="entry name" value="CYP152"/>
    <property type="match status" value="1"/>
</dbReference>
<dbReference type="GO" id="GO:0005506">
    <property type="term" value="F:iron ion binding"/>
    <property type="evidence" value="ECO:0007669"/>
    <property type="project" value="InterPro"/>
</dbReference>
<organism evidence="7 8">
    <name type="scientific">Aquibacillus halophilus</name>
    <dbReference type="NCBI Taxonomy" id="930132"/>
    <lineage>
        <taxon>Bacteria</taxon>
        <taxon>Bacillati</taxon>
        <taxon>Bacillota</taxon>
        <taxon>Bacilli</taxon>
        <taxon>Bacillales</taxon>
        <taxon>Bacillaceae</taxon>
        <taxon>Aquibacillus</taxon>
    </lineage>
</organism>
<feature type="binding site" description="axial binding residue" evidence="6">
    <location>
        <position position="365"/>
    </location>
    <ligand>
        <name>heme</name>
        <dbReference type="ChEBI" id="CHEBI:30413"/>
    </ligand>
    <ligandPart>
        <name>Fe</name>
        <dbReference type="ChEBI" id="CHEBI:18248"/>
    </ligandPart>
</feature>
<dbReference type="PANTHER" id="PTHR24302:SF15">
    <property type="entry name" value="FATTY-ACID PEROXYGENASE"/>
    <property type="match status" value="1"/>
</dbReference>
<dbReference type="OrthoDB" id="9764248at2"/>
<dbReference type="PRINTS" id="PR00463">
    <property type="entry name" value="EP450I"/>
</dbReference>
<keyword evidence="8" id="KW-1185">Reference proteome</keyword>
<evidence type="ECO:0000256" key="1">
    <source>
        <dbReference type="ARBA" id="ARBA00010617"/>
    </source>
</evidence>
<keyword evidence="2 6" id="KW-0349">Heme</keyword>
<comment type="cofactor">
    <cofactor evidence="6">
        <name>heme</name>
        <dbReference type="ChEBI" id="CHEBI:30413"/>
    </cofactor>
</comment>
<dbReference type="InterPro" id="IPR036396">
    <property type="entry name" value="Cyt_P450_sf"/>
</dbReference>
<keyword evidence="5 6" id="KW-0408">Iron</keyword>
<dbReference type="AlphaFoldDB" id="A0A6A8DF02"/>
<evidence type="ECO:0000313" key="8">
    <source>
        <dbReference type="Proteomes" id="UP000799092"/>
    </source>
</evidence>
<evidence type="ECO:0000256" key="4">
    <source>
        <dbReference type="ARBA" id="ARBA00023002"/>
    </source>
</evidence>
<dbReference type="InterPro" id="IPR002401">
    <property type="entry name" value="Cyt_P450_E_grp-I"/>
</dbReference>
<dbReference type="GO" id="GO:0020037">
    <property type="term" value="F:heme binding"/>
    <property type="evidence" value="ECO:0007669"/>
    <property type="project" value="InterPro"/>
</dbReference>